<comment type="caution">
    <text evidence="1">The sequence shown here is derived from an EMBL/GenBank/DDBJ whole genome shotgun (WGS) entry which is preliminary data.</text>
</comment>
<sequence>MTAIWYSDADDRIVIEGALQTYAPRTLMAVVTDAGISVRLKVRTTNEFGPFAFDDLTDAAGDRFTSTDAALAYLNGVFARKPAIGEIFGIATVCEADILRGQPVVVSRATGRLLPARADIYPLALVVGLAEADTAEGFTLRPARGAVTLDDWSVVLGAPTLAPGLPYFLGPAGGLTADPDRTAAALTCIGLAASPTTLVVDPTDPVLL</sequence>
<keyword evidence="2" id="KW-1185">Reference proteome</keyword>
<accession>A0ABQ4T2H9</accession>
<dbReference type="EMBL" id="BPQR01000084">
    <property type="protein sequence ID" value="GJE08611.1"/>
    <property type="molecule type" value="Genomic_DNA"/>
</dbReference>
<protein>
    <submittedName>
        <fullName evidence="1">Uncharacterized protein</fullName>
    </submittedName>
</protein>
<proteinExistence type="predicted"/>
<evidence type="ECO:0000313" key="2">
    <source>
        <dbReference type="Proteomes" id="UP001055102"/>
    </source>
</evidence>
<organism evidence="1 2">
    <name type="scientific">Methylobacterium jeotgali</name>
    <dbReference type="NCBI Taxonomy" id="381630"/>
    <lineage>
        <taxon>Bacteria</taxon>
        <taxon>Pseudomonadati</taxon>
        <taxon>Pseudomonadota</taxon>
        <taxon>Alphaproteobacteria</taxon>
        <taxon>Hyphomicrobiales</taxon>
        <taxon>Methylobacteriaceae</taxon>
        <taxon>Methylobacterium</taxon>
    </lineage>
</organism>
<reference evidence="1" key="1">
    <citation type="journal article" date="2021" name="Front. Microbiol.">
        <title>Comprehensive Comparative Genomics and Phenotyping of Methylobacterium Species.</title>
        <authorList>
            <person name="Alessa O."/>
            <person name="Ogura Y."/>
            <person name="Fujitani Y."/>
            <person name="Takami H."/>
            <person name="Hayashi T."/>
            <person name="Sahin N."/>
            <person name="Tani A."/>
        </authorList>
    </citation>
    <scope>NUCLEOTIDE SEQUENCE</scope>
    <source>
        <strain evidence="1">LMG 23639</strain>
    </source>
</reference>
<dbReference type="Proteomes" id="UP001055102">
    <property type="component" value="Unassembled WGS sequence"/>
</dbReference>
<evidence type="ECO:0000313" key="1">
    <source>
        <dbReference type="EMBL" id="GJE08611.1"/>
    </source>
</evidence>
<dbReference type="RefSeq" id="WP_238278461.1">
    <property type="nucleotide sequence ID" value="NZ_BPQR01000084.1"/>
</dbReference>
<reference evidence="1" key="2">
    <citation type="submission" date="2021-08" db="EMBL/GenBank/DDBJ databases">
        <authorList>
            <person name="Tani A."/>
            <person name="Ola A."/>
            <person name="Ogura Y."/>
            <person name="Katsura K."/>
            <person name="Hayashi T."/>
        </authorList>
    </citation>
    <scope>NUCLEOTIDE SEQUENCE</scope>
    <source>
        <strain evidence="1">LMG 23639</strain>
    </source>
</reference>
<name>A0ABQ4T2H9_9HYPH</name>
<gene>
    <name evidence="1" type="ORF">AOPFMNJM_3954</name>
</gene>